<dbReference type="InterPro" id="IPR056639">
    <property type="entry name" value="DUF7737"/>
</dbReference>
<organism evidence="4 5">
    <name type="scientific">Emticicia agri</name>
    <dbReference type="NCBI Taxonomy" id="2492393"/>
    <lineage>
        <taxon>Bacteria</taxon>
        <taxon>Pseudomonadati</taxon>
        <taxon>Bacteroidota</taxon>
        <taxon>Cytophagia</taxon>
        <taxon>Cytophagales</taxon>
        <taxon>Leadbetterellaceae</taxon>
        <taxon>Emticicia</taxon>
    </lineage>
</organism>
<evidence type="ECO:0000259" key="3">
    <source>
        <dbReference type="Pfam" id="PF24879"/>
    </source>
</evidence>
<reference evidence="4 5" key="1">
    <citation type="submission" date="2019-02" db="EMBL/GenBank/DDBJ databases">
        <title>Bacterial novel species Emticicia sp. 17J42-9 isolated from soil.</title>
        <authorList>
            <person name="Jung H.-Y."/>
        </authorList>
    </citation>
    <scope>NUCLEOTIDE SEQUENCE [LARGE SCALE GENOMIC DNA]</scope>
    <source>
        <strain evidence="4 5">17J42-9</strain>
    </source>
</reference>
<evidence type="ECO:0000313" key="4">
    <source>
        <dbReference type="EMBL" id="RYU93476.1"/>
    </source>
</evidence>
<dbReference type="EMBL" id="SEWF01000044">
    <property type="protein sequence ID" value="RYU93476.1"/>
    <property type="molecule type" value="Genomic_DNA"/>
</dbReference>
<dbReference type="InterPro" id="IPR025406">
    <property type="entry name" value="DUF4132"/>
</dbReference>
<evidence type="ECO:0000313" key="5">
    <source>
        <dbReference type="Proteomes" id="UP000293162"/>
    </source>
</evidence>
<comment type="caution">
    <text evidence="4">The sequence shown here is derived from an EMBL/GenBank/DDBJ whole genome shotgun (WGS) entry which is preliminary data.</text>
</comment>
<gene>
    <name evidence="4" type="ORF">EWM59_21885</name>
</gene>
<dbReference type="Pfam" id="PF13569">
    <property type="entry name" value="DUF4132"/>
    <property type="match status" value="1"/>
</dbReference>
<dbReference type="OrthoDB" id="9763697at2"/>
<dbReference type="Pfam" id="PF24879">
    <property type="entry name" value="DUF7737"/>
    <property type="match status" value="1"/>
</dbReference>
<feature type="domain" description="DUF7737" evidence="3">
    <location>
        <begin position="1098"/>
        <end position="1193"/>
    </location>
</feature>
<feature type="domain" description="DUF4132" evidence="2">
    <location>
        <begin position="810"/>
        <end position="980"/>
    </location>
</feature>
<dbReference type="Proteomes" id="UP000293162">
    <property type="component" value="Unassembled WGS sequence"/>
</dbReference>
<name>A0A4Q5LUU6_9BACT</name>
<proteinExistence type="predicted"/>
<feature type="coiled-coil region" evidence="1">
    <location>
        <begin position="793"/>
        <end position="842"/>
    </location>
</feature>
<evidence type="ECO:0000259" key="2">
    <source>
        <dbReference type="Pfam" id="PF13569"/>
    </source>
</evidence>
<keyword evidence="1" id="KW-0175">Coiled coil</keyword>
<evidence type="ECO:0000256" key="1">
    <source>
        <dbReference type="SAM" id="Coils"/>
    </source>
</evidence>
<keyword evidence="5" id="KW-1185">Reference proteome</keyword>
<protein>
    <submittedName>
        <fullName evidence="4">DUF4132 domain-containing protein</fullName>
    </submittedName>
</protein>
<sequence>MNILEQIFRNEKPEQPEFTADQSFDLLFDWFKASNIEISTFEKEFLSPVKEIYALPENASNHSYNNYNTSEIYFYLRIAFPYIIYQNPDNSFLERLFALYQAPNSLSANTLYSDSHPPLFFEHPELYIPLIAGRKIFFYYHAIHLKINENISFLPLDFRGLKNQNRELYFEKILAYVNAQQFKEKAYMLFLLYNSPFDYKLWRSDVRVITEEKYGSLIEQSFRESIAQCNALYGFHLHFDDFVLLRDIFSLQAPATKRSLTLEKFKEGLSFIQQVKGQETRMAETAIYLLMNHFLYDHQVYWKPVLQRLAQNSDCDADWLLQKLKTKYGLSEQYNSVFIFDNFYTEVFNRLKGSLNYEDEVISVYENILYNYAYNKTQKPNATGLIALKELAGKVENPEWKLMYESKISNYYFKSAYSDRYNYGLEELLRGAQMQALLSDLQLLMPISVVNIPTKLSYPDSYIAKISYNYTEHNIYYGSVQTLINSLLKSAGSAYRLIMIPVYADNWSYFYALAFMSYPETKFFIEFYLDNFAKGMAENQVEHLMDSLEFEKLNYDPNQLEAIPFAHFKANKLSEKTGQKIKNRFLDDPNWVWFKNKYVDELNSKEQWYEVMNVIVQCSGSKKPNTKWLAELKEVIETLGAEKYFKELQILMAGSLKEDFWYDANFRGPLSGLLWSCTQLSPNDLSLSIVKMVIQSAYAKIPGIGPKSTATGNLGLEALVSSGKDEAFGLLVIMHNKTKYNNFARALEKSIDKFKATSTTPEQLLADKTIPGFGFENGERILDGGNCLLKLTLENQKINKQWLNKQNEKLKNAPYDINKKTLDEINLEVKQITAVFNDLKKRIRTYWLYDRVWTGAEWKSYLLGHPFISSHIENLIWTNKSKGTDFILINHELLDSDGKVYALNDTDEVGLWHPVVNTEENVARWQNYIWTNNIKQPERQAFREHYPFSDTELSQTESSRFAHHFLEVRKLMAIANAAGWIFTYEHEDKSWPRVYIKPLNLTAHIPCDYDRNSFAVPTKNLYFTRDNSTKIAYNLKTYEKILLSEIPLVTLSEICRDIDLFIATTSVSNNPELSDNKQTYHNYNDSYHHGLFSDNASAKIRKQIIEKLIPVLNINSSGFDKNYWIINGSKHIYRINLGSGFAQIKDSQKHINLIPNVGELKKNKRLRLPIEDDDTLYIILAKALFLQNDANITIDVLGI</sequence>
<accession>A0A4Q5LUU6</accession>
<dbReference type="RefSeq" id="WP_130023390.1">
    <property type="nucleotide sequence ID" value="NZ_SEWF01000044.1"/>
</dbReference>
<dbReference type="AlphaFoldDB" id="A0A4Q5LUU6"/>